<dbReference type="EMBL" id="BNJQ01000008">
    <property type="protein sequence ID" value="GHP04743.1"/>
    <property type="molecule type" value="Genomic_DNA"/>
</dbReference>
<name>A0A830HE01_9CHLO</name>
<keyword evidence="6" id="KW-0735">Signal-anchor</keyword>
<evidence type="ECO:0000256" key="1">
    <source>
        <dbReference type="ARBA" id="ARBA00004323"/>
    </source>
</evidence>
<dbReference type="Gene3D" id="3.90.1480.20">
    <property type="entry name" value="Glycosyl transferase family 29"/>
    <property type="match status" value="1"/>
</dbReference>
<dbReference type="PANTHER" id="PTHR11987">
    <property type="entry name" value="ALPHA-2,8-SIALYLTRANSFERASE"/>
    <property type="match status" value="1"/>
</dbReference>
<feature type="compositionally biased region" description="Basic and acidic residues" evidence="12">
    <location>
        <begin position="600"/>
        <end position="609"/>
    </location>
</feature>
<gene>
    <name evidence="14" type="ORF">PPROV_000349600</name>
</gene>
<comment type="caution">
    <text evidence="14">The sequence shown here is derived from an EMBL/GenBank/DDBJ whole genome shotgun (WGS) entry which is preliminary data.</text>
</comment>
<evidence type="ECO:0000256" key="4">
    <source>
        <dbReference type="ARBA" id="ARBA00022679"/>
    </source>
</evidence>
<evidence type="ECO:0000313" key="15">
    <source>
        <dbReference type="Proteomes" id="UP000660262"/>
    </source>
</evidence>
<evidence type="ECO:0000256" key="7">
    <source>
        <dbReference type="ARBA" id="ARBA00022989"/>
    </source>
</evidence>
<keyword evidence="15" id="KW-1185">Reference proteome</keyword>
<protein>
    <submittedName>
        <fullName evidence="14">Uncharacterized protein</fullName>
    </submittedName>
</protein>
<dbReference type="InterPro" id="IPR050943">
    <property type="entry name" value="Glycosyltr_29_Sialyltrsf"/>
</dbReference>
<comment type="subcellular location">
    <subcellularLocation>
        <location evidence="1">Golgi apparatus membrane</location>
        <topology evidence="1">Single-pass type II membrane protein</topology>
    </subcellularLocation>
</comment>
<dbReference type="Proteomes" id="UP000660262">
    <property type="component" value="Unassembled WGS sequence"/>
</dbReference>
<dbReference type="OrthoDB" id="10264956at2759"/>
<evidence type="ECO:0000313" key="14">
    <source>
        <dbReference type="EMBL" id="GHP04743.1"/>
    </source>
</evidence>
<evidence type="ECO:0000256" key="8">
    <source>
        <dbReference type="ARBA" id="ARBA00023034"/>
    </source>
</evidence>
<evidence type="ECO:0000256" key="2">
    <source>
        <dbReference type="ARBA" id="ARBA00006003"/>
    </source>
</evidence>
<feature type="region of interest" description="Disordered" evidence="12">
    <location>
        <begin position="574"/>
        <end position="609"/>
    </location>
</feature>
<keyword evidence="8" id="KW-0333">Golgi apparatus</keyword>
<evidence type="ECO:0000256" key="10">
    <source>
        <dbReference type="ARBA" id="ARBA00023180"/>
    </source>
</evidence>
<proteinExistence type="inferred from homology"/>
<keyword evidence="9 13" id="KW-0472">Membrane</keyword>
<feature type="region of interest" description="Disordered" evidence="12">
    <location>
        <begin position="896"/>
        <end position="916"/>
    </location>
</feature>
<evidence type="ECO:0000256" key="5">
    <source>
        <dbReference type="ARBA" id="ARBA00022692"/>
    </source>
</evidence>
<keyword evidence="11" id="KW-0175">Coiled coil</keyword>
<dbReference type="Pfam" id="PF00777">
    <property type="entry name" value="Glyco_transf_29"/>
    <property type="match status" value="1"/>
</dbReference>
<comment type="similarity">
    <text evidence="2">Belongs to the glycosyltransferase 29 family.</text>
</comment>
<dbReference type="PANTHER" id="PTHR11987:SF36">
    <property type="entry name" value="SIA-ALPHA-2,3-GAL-BETA-1,4-GLCNAC-R:ALPHA 2,8-SIALYLTRANSFERASE"/>
    <property type="match status" value="1"/>
</dbReference>
<feature type="region of interest" description="Disordered" evidence="12">
    <location>
        <begin position="628"/>
        <end position="648"/>
    </location>
</feature>
<keyword evidence="10" id="KW-0325">Glycoprotein</keyword>
<evidence type="ECO:0000256" key="12">
    <source>
        <dbReference type="SAM" id="MobiDB-lite"/>
    </source>
</evidence>
<dbReference type="AlphaFoldDB" id="A0A830HE01"/>
<evidence type="ECO:0000256" key="13">
    <source>
        <dbReference type="SAM" id="Phobius"/>
    </source>
</evidence>
<keyword evidence="5 13" id="KW-0812">Transmembrane</keyword>
<accession>A0A830HE01</accession>
<evidence type="ECO:0000256" key="6">
    <source>
        <dbReference type="ARBA" id="ARBA00022968"/>
    </source>
</evidence>
<keyword evidence="7 13" id="KW-1133">Transmembrane helix</keyword>
<feature type="region of interest" description="Disordered" evidence="12">
    <location>
        <begin position="105"/>
        <end position="131"/>
    </location>
</feature>
<feature type="coiled-coil region" evidence="11">
    <location>
        <begin position="249"/>
        <end position="276"/>
    </location>
</feature>
<dbReference type="InterPro" id="IPR038578">
    <property type="entry name" value="GT29-like_sf"/>
</dbReference>
<evidence type="ECO:0000256" key="11">
    <source>
        <dbReference type="SAM" id="Coils"/>
    </source>
</evidence>
<sequence length="916" mass="100526">MAWTSSTRSHHTSCVRAGAKLIQRTFSPASLVASLAAILKYVTARHRRRAFAILALHTLTVLALVVAPAFHDLYAQVNAIGVRAVNKLDVIGDAEDDALAHVDVGPEGASEESSPPPPQATDNTHAPKCGSADTCKEALADQLRRDLAPEPATRELFATIGVLRRGMEAFRHERRPEVFGEATTTKPPLTYAQQAVRRWQWGAQGAAYLLFESAEEERARRRRHHRSAGKHQRGCKKKCAPTAYFEKEVRDAVRSVEAEEARIENFLEEQDQLYSKHTYNALSGILPRRSPSFAYRSCAIVGNSAILNRHRFGRAIDAHHAVFRVNQAPTRGYAANVGRRATFRVLNKAWTSHYTTYAGYKRLLPDLEDNVTLLSTRSTAREFIRLANATAAARPDVRLLYVTQQALVGARQSLTNYRLGVERLLWSLDRARAPEAKRMADKLRRRVQSYQKGGMSPSTGIIAIYLALGMCARVTTFGFSMEISRDYKSSTWRYHYFQHYDDAPDLRAHPSHSFTLEGDLLMDVGKQSLGVGVCTTTPHGTAPAEFLTQNDVNDTMAGVAPIVLSFDMADLPNAAGADENRTEEHRASLCPALSDPDPPDPFHHDYTSDELGRLDMRDLNQLCERIWSGKGANPDDPTNKRRFPTSRTTRERIASRIVAWIERRRPRWDPPGPPLSLEEATQQHMSELVRGVSEDSNSKTAQRMGAILQKMGRGDYKVKELENPKGAQTDLPNTGFGDQSVDDIVLKEALAVDDEPYDIEEEVVTKPISSVPTRRGKGKVSQRGAAVKSAEDTAPVSSTTLTPSMRSAELKAAMRNLPKLAGWTRVGAKASSGRGSSGRGPYNVNAFHQILKFGGGKQLPKAAPGSGGIGFGDLNLDMKSLGVGSAEADPLSAENFMKGGLEGVPEGSYDGDADGA</sequence>
<dbReference type="GO" id="GO:0000139">
    <property type="term" value="C:Golgi membrane"/>
    <property type="evidence" value="ECO:0007669"/>
    <property type="project" value="UniProtKB-SubCell"/>
</dbReference>
<evidence type="ECO:0000256" key="9">
    <source>
        <dbReference type="ARBA" id="ARBA00023136"/>
    </source>
</evidence>
<keyword evidence="3" id="KW-0328">Glycosyltransferase</keyword>
<keyword evidence="4" id="KW-0808">Transferase</keyword>
<feature type="transmembrane region" description="Helical" evidence="13">
    <location>
        <begin position="50"/>
        <end position="70"/>
    </location>
</feature>
<feature type="compositionally biased region" description="Basic and acidic residues" evidence="12">
    <location>
        <begin position="578"/>
        <end position="587"/>
    </location>
</feature>
<dbReference type="InterPro" id="IPR001675">
    <property type="entry name" value="Glyco_trans_29"/>
</dbReference>
<evidence type="ECO:0000256" key="3">
    <source>
        <dbReference type="ARBA" id="ARBA00022676"/>
    </source>
</evidence>
<reference evidence="14" key="1">
    <citation type="submission" date="2020-10" db="EMBL/GenBank/DDBJ databases">
        <title>Unveiling of a novel bifunctional photoreceptor, Dualchrome1, isolated from a cosmopolitan green alga.</title>
        <authorList>
            <person name="Suzuki S."/>
            <person name="Kawachi M."/>
        </authorList>
    </citation>
    <scope>NUCLEOTIDE SEQUENCE</scope>
    <source>
        <strain evidence="14">NIES 2893</strain>
    </source>
</reference>
<dbReference type="CDD" id="cd19952">
    <property type="entry name" value="GT29"/>
    <property type="match status" value="1"/>
</dbReference>
<feature type="region of interest" description="Disordered" evidence="12">
    <location>
        <begin position="770"/>
        <end position="800"/>
    </location>
</feature>
<organism evidence="14 15">
    <name type="scientific">Pycnococcus provasolii</name>
    <dbReference type="NCBI Taxonomy" id="41880"/>
    <lineage>
        <taxon>Eukaryota</taxon>
        <taxon>Viridiplantae</taxon>
        <taxon>Chlorophyta</taxon>
        <taxon>Pseudoscourfieldiophyceae</taxon>
        <taxon>Pseudoscourfieldiales</taxon>
        <taxon>Pycnococcaceae</taxon>
        <taxon>Pycnococcus</taxon>
    </lineage>
</organism>
<dbReference type="GO" id="GO:0008373">
    <property type="term" value="F:sialyltransferase activity"/>
    <property type="evidence" value="ECO:0007669"/>
    <property type="project" value="InterPro"/>
</dbReference>